<dbReference type="InterPro" id="IPR007344">
    <property type="entry name" value="GrpB/CoaE"/>
</dbReference>
<dbReference type="SUPFAM" id="SSF81301">
    <property type="entry name" value="Nucleotidyltransferase"/>
    <property type="match status" value="1"/>
</dbReference>
<dbReference type="Proteomes" id="UP000036923">
    <property type="component" value="Unassembled WGS sequence"/>
</dbReference>
<protein>
    <submittedName>
        <fullName evidence="1">Uncharacterized protein</fullName>
    </submittedName>
</protein>
<accession>A0A0L6JJI9</accession>
<evidence type="ECO:0000313" key="1">
    <source>
        <dbReference type="EMBL" id="KNY25853.1"/>
    </source>
</evidence>
<dbReference type="PANTHER" id="PTHR34822:SF1">
    <property type="entry name" value="GRPB FAMILY PROTEIN"/>
    <property type="match status" value="1"/>
</dbReference>
<dbReference type="Pfam" id="PF04229">
    <property type="entry name" value="GrpB"/>
    <property type="match status" value="1"/>
</dbReference>
<dbReference type="AlphaFoldDB" id="A0A0L6JJI9"/>
<dbReference type="PANTHER" id="PTHR34822">
    <property type="entry name" value="GRPB DOMAIN PROTEIN (AFU_ORTHOLOGUE AFUA_1G01530)"/>
    <property type="match status" value="1"/>
</dbReference>
<dbReference type="PATRIC" id="fig|398512.5.peg.1152"/>
<evidence type="ECO:0000313" key="2">
    <source>
        <dbReference type="Proteomes" id="UP000036923"/>
    </source>
</evidence>
<dbReference type="eggNOG" id="COG2320">
    <property type="taxonomic scope" value="Bacteria"/>
</dbReference>
<keyword evidence="2" id="KW-1185">Reference proteome</keyword>
<proteinExistence type="predicted"/>
<gene>
    <name evidence="1" type="ORF">Bccel_1113</name>
</gene>
<dbReference type="EMBL" id="LGTC01000001">
    <property type="protein sequence ID" value="KNY25853.1"/>
    <property type="molecule type" value="Genomic_DNA"/>
</dbReference>
<organism evidence="1 2">
    <name type="scientific">Pseudobacteroides cellulosolvens ATCC 35603 = DSM 2933</name>
    <dbReference type="NCBI Taxonomy" id="398512"/>
    <lineage>
        <taxon>Bacteria</taxon>
        <taxon>Bacillati</taxon>
        <taxon>Bacillota</taxon>
        <taxon>Clostridia</taxon>
        <taxon>Eubacteriales</taxon>
        <taxon>Oscillospiraceae</taxon>
        <taxon>Pseudobacteroides</taxon>
    </lineage>
</organism>
<dbReference type="STRING" id="398512.Bccel_1113"/>
<dbReference type="Gene3D" id="3.30.460.10">
    <property type="entry name" value="Beta Polymerase, domain 2"/>
    <property type="match status" value="1"/>
</dbReference>
<comment type="caution">
    <text evidence="1">The sequence shown here is derived from an EMBL/GenBank/DDBJ whole genome shotgun (WGS) entry which is preliminary data.</text>
</comment>
<reference evidence="2" key="1">
    <citation type="submission" date="2015-07" db="EMBL/GenBank/DDBJ databases">
        <title>Near-Complete Genome Sequence of the Cellulolytic Bacterium Bacteroides (Pseudobacteroides) cellulosolvens ATCC 35603.</title>
        <authorList>
            <person name="Dassa B."/>
            <person name="Utturkar S.M."/>
            <person name="Klingeman D.M."/>
            <person name="Hurt R.A."/>
            <person name="Keller M."/>
            <person name="Xu J."/>
            <person name="Reddy Y.H.K."/>
            <person name="Borovok I."/>
            <person name="Grinberg I.R."/>
            <person name="Lamed R."/>
            <person name="Zhivin O."/>
            <person name="Bayer E.A."/>
            <person name="Brown S.D."/>
        </authorList>
    </citation>
    <scope>NUCLEOTIDE SEQUENCE [LARGE SCALE GENOMIC DNA]</scope>
    <source>
        <strain evidence="2">DSM 2933</strain>
    </source>
</reference>
<name>A0A0L6JJI9_9FIRM</name>
<dbReference type="InterPro" id="IPR043519">
    <property type="entry name" value="NT_sf"/>
</dbReference>
<sequence length="81" mass="9308">MGKALNEMSLEELWQLFPIVLKEHNPAYKQWHIDEKDQIENAVGKNVVKRINHIGSSSVKGLMSKPIIDILMEVSAEKVFY</sequence>